<dbReference type="Proteomes" id="UP000472260">
    <property type="component" value="Unassembled WGS sequence"/>
</dbReference>
<evidence type="ECO:0000313" key="2">
    <source>
        <dbReference type="Ensembl" id="ENSSANP00000101009.1"/>
    </source>
</evidence>
<dbReference type="Ensembl" id="ENSSANT00000107224.1">
    <property type="protein sequence ID" value="ENSSANP00000101009.1"/>
    <property type="gene ID" value="ENSSANG00000049629.1"/>
</dbReference>
<evidence type="ECO:0000313" key="3">
    <source>
        <dbReference type="Proteomes" id="UP000472260"/>
    </source>
</evidence>
<dbReference type="PANTHER" id="PTHR46013:SF1">
    <property type="entry name" value="IG-LIKE DOMAIN-CONTAINING PROTEIN"/>
    <property type="match status" value="1"/>
</dbReference>
<dbReference type="Gene3D" id="2.60.40.10">
    <property type="entry name" value="Immunoglobulins"/>
    <property type="match status" value="1"/>
</dbReference>
<dbReference type="PROSITE" id="PS50835">
    <property type="entry name" value="IG_LIKE"/>
    <property type="match status" value="1"/>
</dbReference>
<dbReference type="AlphaFoldDB" id="A0A671SUR1"/>
<protein>
    <recommendedName>
        <fullName evidence="1">Ig-like domain-containing protein</fullName>
    </recommendedName>
</protein>
<reference evidence="2" key="2">
    <citation type="submission" date="2025-09" db="UniProtKB">
        <authorList>
            <consortium name="Ensembl"/>
        </authorList>
    </citation>
    <scope>IDENTIFICATION</scope>
</reference>
<keyword evidence="3" id="KW-1185">Reference proteome</keyword>
<dbReference type="SMART" id="SM00409">
    <property type="entry name" value="IG"/>
    <property type="match status" value="1"/>
</dbReference>
<dbReference type="InterPro" id="IPR013783">
    <property type="entry name" value="Ig-like_fold"/>
</dbReference>
<evidence type="ECO:0000259" key="1">
    <source>
        <dbReference type="PROSITE" id="PS50835"/>
    </source>
</evidence>
<dbReference type="Pfam" id="PF13927">
    <property type="entry name" value="Ig_3"/>
    <property type="match status" value="1"/>
</dbReference>
<dbReference type="InterPro" id="IPR036179">
    <property type="entry name" value="Ig-like_dom_sf"/>
</dbReference>
<accession>A0A671SUR1</accession>
<proteinExistence type="predicted"/>
<dbReference type="PANTHER" id="PTHR46013">
    <property type="entry name" value="VASCULAR CELL ADHESION MOLECULE 1"/>
    <property type="match status" value="1"/>
</dbReference>
<organism evidence="2 3">
    <name type="scientific">Sinocyclocheilus anshuiensis</name>
    <dbReference type="NCBI Taxonomy" id="1608454"/>
    <lineage>
        <taxon>Eukaryota</taxon>
        <taxon>Metazoa</taxon>
        <taxon>Chordata</taxon>
        <taxon>Craniata</taxon>
        <taxon>Vertebrata</taxon>
        <taxon>Euteleostomi</taxon>
        <taxon>Actinopterygii</taxon>
        <taxon>Neopterygii</taxon>
        <taxon>Teleostei</taxon>
        <taxon>Ostariophysi</taxon>
        <taxon>Cypriniformes</taxon>
        <taxon>Cyprinidae</taxon>
        <taxon>Cyprininae</taxon>
        <taxon>Sinocyclocheilus</taxon>
    </lineage>
</organism>
<dbReference type="InterPro" id="IPR003599">
    <property type="entry name" value="Ig_sub"/>
</dbReference>
<name>A0A671SUR1_9TELE</name>
<reference evidence="2" key="1">
    <citation type="submission" date="2025-08" db="UniProtKB">
        <authorList>
            <consortium name="Ensembl"/>
        </authorList>
    </citation>
    <scope>IDENTIFICATION</scope>
</reference>
<dbReference type="SUPFAM" id="SSF48726">
    <property type="entry name" value="Immunoglobulin"/>
    <property type="match status" value="1"/>
</dbReference>
<sequence>MHSETGSFSSGTTNLTSVYSYHVDTEDQDKHITYPPRVTRITVSPLAELKEGESVSISCLSDSFPVGRTVLSRVEDGIQTELMASDGLETLFTIPSVELDDSGIYICETSNMYGSHNDSVEITIKAPPRNMTVEIFPSTDVQEGQNITICCRSVSFPPPAVVLSNEISQWPVVPRCDQNCIL</sequence>
<dbReference type="InterPro" id="IPR007110">
    <property type="entry name" value="Ig-like_dom"/>
</dbReference>
<feature type="domain" description="Ig-like" evidence="1">
    <location>
        <begin position="36"/>
        <end position="123"/>
    </location>
</feature>